<accession>A0A329UT14</accession>
<reference evidence="2 3" key="1">
    <citation type="submission" date="2018-02" db="EMBL/GenBank/DDBJ databases">
        <title>Complete genome sequencing of Faecalibacterium prausnitzii strains isolated from the human gut.</title>
        <authorList>
            <person name="Fitzgerald B.C."/>
            <person name="Shkoporov A.N."/>
            <person name="Ross P.R."/>
            <person name="Hill C."/>
        </authorList>
    </citation>
    <scope>NUCLEOTIDE SEQUENCE [LARGE SCALE GENOMIC DNA]</scope>
    <source>
        <strain evidence="2 3">APC924/119</strain>
    </source>
</reference>
<feature type="domain" description="DUF4365" evidence="1">
    <location>
        <begin position="26"/>
        <end position="142"/>
    </location>
</feature>
<gene>
    <name evidence="2" type="ORF">C4N21_08555</name>
</gene>
<evidence type="ECO:0000259" key="1">
    <source>
        <dbReference type="Pfam" id="PF14280"/>
    </source>
</evidence>
<comment type="caution">
    <text evidence="2">The sequence shown here is derived from an EMBL/GenBank/DDBJ whole genome shotgun (WGS) entry which is preliminary data.</text>
</comment>
<dbReference type="Proteomes" id="UP000250550">
    <property type="component" value="Unassembled WGS sequence"/>
</dbReference>
<dbReference type="EMBL" id="PRLF01000010">
    <property type="protein sequence ID" value="RAW64961.1"/>
    <property type="molecule type" value="Genomic_DNA"/>
</dbReference>
<dbReference type="AlphaFoldDB" id="A0A329UT14"/>
<organism evidence="2 3">
    <name type="scientific">Faecalibacterium prausnitzii</name>
    <dbReference type="NCBI Taxonomy" id="853"/>
    <lineage>
        <taxon>Bacteria</taxon>
        <taxon>Bacillati</taxon>
        <taxon>Bacillota</taxon>
        <taxon>Clostridia</taxon>
        <taxon>Eubacteriales</taxon>
        <taxon>Oscillospiraceae</taxon>
        <taxon>Faecalibacterium</taxon>
    </lineage>
</organism>
<dbReference type="RefSeq" id="WP_112121562.1">
    <property type="nucleotide sequence ID" value="NZ_PRLF01000010.1"/>
</dbReference>
<sequence length="159" mass="18070">MARIYPHVVETKSKNCIRSRIDSFGEKGDYLYRELTERDYGIDGIVECFENGVPTGKIAFVQIKGTSKTIIPQKNKPVVSCVGISKSNLQYAKQNRIPVILLYVSLQDPCPIYYADLRKVAQRVRIKEDAETVTIHIPEDNCTTNDISGIIDMIYAYYL</sequence>
<proteinExistence type="predicted"/>
<name>A0A329UT14_9FIRM</name>
<dbReference type="Pfam" id="PF14280">
    <property type="entry name" value="DUF4365"/>
    <property type="match status" value="1"/>
</dbReference>
<evidence type="ECO:0000313" key="3">
    <source>
        <dbReference type="Proteomes" id="UP000250550"/>
    </source>
</evidence>
<evidence type="ECO:0000313" key="2">
    <source>
        <dbReference type="EMBL" id="RAW64961.1"/>
    </source>
</evidence>
<protein>
    <recommendedName>
        <fullName evidence="1">DUF4365 domain-containing protein</fullName>
    </recommendedName>
</protein>
<dbReference type="InterPro" id="IPR025375">
    <property type="entry name" value="DUF4365"/>
</dbReference>